<name>A0ABT2FF67_9GAMM</name>
<protein>
    <submittedName>
        <fullName evidence="2">DUF5363 domain-containing protein</fullName>
    </submittedName>
</protein>
<accession>A0ABT2FF67</accession>
<organism evidence="2 3">
    <name type="scientific">Shewanella electrica</name>
    <dbReference type="NCBI Taxonomy" id="515560"/>
    <lineage>
        <taxon>Bacteria</taxon>
        <taxon>Pseudomonadati</taxon>
        <taxon>Pseudomonadota</taxon>
        <taxon>Gammaproteobacteria</taxon>
        <taxon>Alteromonadales</taxon>
        <taxon>Shewanellaceae</taxon>
        <taxon>Shewanella</taxon>
    </lineage>
</organism>
<keyword evidence="3" id="KW-1185">Reference proteome</keyword>
<dbReference type="EMBL" id="JAKOGG010000001">
    <property type="protein sequence ID" value="MCS4554908.1"/>
    <property type="molecule type" value="Genomic_DNA"/>
</dbReference>
<proteinExistence type="predicted"/>
<feature type="region of interest" description="Disordered" evidence="1">
    <location>
        <begin position="33"/>
        <end position="55"/>
    </location>
</feature>
<reference evidence="2 3" key="1">
    <citation type="submission" date="2022-02" db="EMBL/GenBank/DDBJ databases">
        <authorList>
            <person name="Zhuang L."/>
        </authorList>
    </citation>
    <scope>NUCLEOTIDE SEQUENCE [LARGE SCALE GENOMIC DNA]</scope>
    <source>
        <strain evidence="2 3">C32</strain>
    </source>
</reference>
<reference evidence="3" key="2">
    <citation type="submission" date="2023-07" db="EMBL/GenBank/DDBJ databases">
        <title>Shewanella mangrovi sp. nov., an acetaldehyde- degrading bacterium isolated from mangrove sediment.</title>
        <authorList>
            <person name="Liu Y."/>
        </authorList>
    </citation>
    <scope>NUCLEOTIDE SEQUENCE [LARGE SCALE GENOMIC DNA]</scope>
    <source>
        <strain evidence="3">C32</strain>
    </source>
</reference>
<feature type="compositionally biased region" description="Basic and acidic residues" evidence="1">
    <location>
        <begin position="39"/>
        <end position="55"/>
    </location>
</feature>
<gene>
    <name evidence="2" type="ORF">L9G74_00470</name>
</gene>
<sequence length="55" mass="6396">MNLLHWIKRAWHGYTAWCDRMGLTEANRRCCMPRLSDPPLERKPSTTADHADSAK</sequence>
<dbReference type="RefSeq" id="WP_238894229.1">
    <property type="nucleotide sequence ID" value="NZ_JAKOGG010000001.1"/>
</dbReference>
<evidence type="ECO:0000256" key="1">
    <source>
        <dbReference type="SAM" id="MobiDB-lite"/>
    </source>
</evidence>
<evidence type="ECO:0000313" key="3">
    <source>
        <dbReference type="Proteomes" id="UP001201549"/>
    </source>
</evidence>
<evidence type="ECO:0000313" key="2">
    <source>
        <dbReference type="EMBL" id="MCS4554908.1"/>
    </source>
</evidence>
<comment type="caution">
    <text evidence="2">The sequence shown here is derived from an EMBL/GenBank/DDBJ whole genome shotgun (WGS) entry which is preliminary data.</text>
</comment>
<dbReference type="Proteomes" id="UP001201549">
    <property type="component" value="Unassembled WGS sequence"/>
</dbReference>